<dbReference type="InterPro" id="IPR045338">
    <property type="entry name" value="DUF6535"/>
</dbReference>
<keyword evidence="4" id="KW-1185">Reference proteome</keyword>
<gene>
    <name evidence="3" type="ORF">CERSUDRAFT_52748</name>
</gene>
<evidence type="ECO:0000313" key="3">
    <source>
        <dbReference type="EMBL" id="EMD36094.1"/>
    </source>
</evidence>
<feature type="transmembrane region" description="Helical" evidence="1">
    <location>
        <begin position="141"/>
        <end position="160"/>
    </location>
</feature>
<keyword evidence="1" id="KW-0812">Transmembrane</keyword>
<dbReference type="Proteomes" id="UP000016930">
    <property type="component" value="Unassembled WGS sequence"/>
</dbReference>
<feature type="transmembrane region" description="Helical" evidence="1">
    <location>
        <begin position="63"/>
        <end position="86"/>
    </location>
</feature>
<feature type="non-terminal residue" evidence="3">
    <location>
        <position position="1"/>
    </location>
</feature>
<feature type="domain" description="DUF6535" evidence="2">
    <location>
        <begin position="39"/>
        <end position="163"/>
    </location>
</feature>
<evidence type="ECO:0000313" key="4">
    <source>
        <dbReference type="Proteomes" id="UP000016930"/>
    </source>
</evidence>
<dbReference type="EMBL" id="KB445799">
    <property type="protein sequence ID" value="EMD36094.1"/>
    <property type="molecule type" value="Genomic_DNA"/>
</dbReference>
<accession>M2PIU6</accession>
<dbReference type="Pfam" id="PF20153">
    <property type="entry name" value="DUF6535"/>
    <property type="match status" value="1"/>
</dbReference>
<keyword evidence="1" id="KW-1133">Transmembrane helix</keyword>
<sequence>MDTVVRLAVRSTNCKCSHTFQDDYDSIQHERRSAAEEGWAKCAEKLRALDDAMVKAWKEEIDTLLVFAGLFSAVVTAFGVEVYSALQPDPGVDLTNQILVQISSQLGSLSLNSSSIHSVQPPFATPSTITSPSARIVRINALWFLALVLSLAAASISIIVKQW</sequence>
<dbReference type="HOGENOM" id="CLU_018688_2_1_1"/>
<reference evidence="3 4" key="1">
    <citation type="journal article" date="2012" name="Proc. Natl. Acad. Sci. U.S.A.">
        <title>Comparative genomics of Ceriporiopsis subvermispora and Phanerochaete chrysosporium provide insight into selective ligninolysis.</title>
        <authorList>
            <person name="Fernandez-Fueyo E."/>
            <person name="Ruiz-Duenas F.J."/>
            <person name="Ferreira P."/>
            <person name="Floudas D."/>
            <person name="Hibbett D.S."/>
            <person name="Canessa P."/>
            <person name="Larrondo L.F."/>
            <person name="James T.Y."/>
            <person name="Seelenfreund D."/>
            <person name="Lobos S."/>
            <person name="Polanco R."/>
            <person name="Tello M."/>
            <person name="Honda Y."/>
            <person name="Watanabe T."/>
            <person name="Watanabe T."/>
            <person name="Ryu J.S."/>
            <person name="Kubicek C.P."/>
            <person name="Schmoll M."/>
            <person name="Gaskell J."/>
            <person name="Hammel K.E."/>
            <person name="St John F.J."/>
            <person name="Vanden Wymelenberg A."/>
            <person name="Sabat G."/>
            <person name="Splinter BonDurant S."/>
            <person name="Syed K."/>
            <person name="Yadav J.S."/>
            <person name="Doddapaneni H."/>
            <person name="Subramanian V."/>
            <person name="Lavin J.L."/>
            <person name="Oguiza J.A."/>
            <person name="Perez G."/>
            <person name="Pisabarro A.G."/>
            <person name="Ramirez L."/>
            <person name="Santoyo F."/>
            <person name="Master E."/>
            <person name="Coutinho P.M."/>
            <person name="Henrissat B."/>
            <person name="Lombard V."/>
            <person name="Magnuson J.K."/>
            <person name="Kuees U."/>
            <person name="Hori C."/>
            <person name="Igarashi K."/>
            <person name="Samejima M."/>
            <person name="Held B.W."/>
            <person name="Barry K.W."/>
            <person name="LaButti K.M."/>
            <person name="Lapidus A."/>
            <person name="Lindquist E.A."/>
            <person name="Lucas S.M."/>
            <person name="Riley R."/>
            <person name="Salamov A.A."/>
            <person name="Hoffmeister D."/>
            <person name="Schwenk D."/>
            <person name="Hadar Y."/>
            <person name="Yarden O."/>
            <person name="de Vries R.P."/>
            <person name="Wiebenga A."/>
            <person name="Stenlid J."/>
            <person name="Eastwood D."/>
            <person name="Grigoriev I.V."/>
            <person name="Berka R.M."/>
            <person name="Blanchette R.A."/>
            <person name="Kersten P."/>
            <person name="Martinez A.T."/>
            <person name="Vicuna R."/>
            <person name="Cullen D."/>
        </authorList>
    </citation>
    <scope>NUCLEOTIDE SEQUENCE [LARGE SCALE GENOMIC DNA]</scope>
    <source>
        <strain evidence="3 4">B</strain>
    </source>
</reference>
<evidence type="ECO:0000259" key="2">
    <source>
        <dbReference type="Pfam" id="PF20153"/>
    </source>
</evidence>
<protein>
    <recommendedName>
        <fullName evidence="2">DUF6535 domain-containing protein</fullName>
    </recommendedName>
</protein>
<keyword evidence="1" id="KW-0472">Membrane</keyword>
<dbReference type="STRING" id="914234.M2PIU6"/>
<evidence type="ECO:0000256" key="1">
    <source>
        <dbReference type="SAM" id="Phobius"/>
    </source>
</evidence>
<dbReference type="OrthoDB" id="3235960at2759"/>
<proteinExistence type="predicted"/>
<dbReference type="AlphaFoldDB" id="M2PIU6"/>
<organism evidence="3 4">
    <name type="scientific">Ceriporiopsis subvermispora (strain B)</name>
    <name type="common">White-rot fungus</name>
    <name type="synonym">Gelatoporia subvermispora</name>
    <dbReference type="NCBI Taxonomy" id="914234"/>
    <lineage>
        <taxon>Eukaryota</taxon>
        <taxon>Fungi</taxon>
        <taxon>Dikarya</taxon>
        <taxon>Basidiomycota</taxon>
        <taxon>Agaricomycotina</taxon>
        <taxon>Agaricomycetes</taxon>
        <taxon>Polyporales</taxon>
        <taxon>Gelatoporiaceae</taxon>
        <taxon>Gelatoporia</taxon>
    </lineage>
</organism>
<name>M2PIU6_CERS8</name>